<evidence type="ECO:0000313" key="3">
    <source>
        <dbReference type="Proteomes" id="UP000299102"/>
    </source>
</evidence>
<name>A0A4C1XNI3_EUMVA</name>
<feature type="region of interest" description="Disordered" evidence="1">
    <location>
        <begin position="48"/>
        <end position="102"/>
    </location>
</feature>
<gene>
    <name evidence="2" type="ORF">EVAR_46542_1</name>
</gene>
<reference evidence="2 3" key="1">
    <citation type="journal article" date="2019" name="Commun. Biol.">
        <title>The bagworm genome reveals a unique fibroin gene that provides high tensile strength.</title>
        <authorList>
            <person name="Kono N."/>
            <person name="Nakamura H."/>
            <person name="Ohtoshi R."/>
            <person name="Tomita M."/>
            <person name="Numata K."/>
            <person name="Arakawa K."/>
        </authorList>
    </citation>
    <scope>NUCLEOTIDE SEQUENCE [LARGE SCALE GENOMIC DNA]</scope>
</reference>
<dbReference type="Proteomes" id="UP000299102">
    <property type="component" value="Unassembled WGS sequence"/>
</dbReference>
<comment type="caution">
    <text evidence="2">The sequence shown here is derived from an EMBL/GenBank/DDBJ whole genome shotgun (WGS) entry which is preliminary data.</text>
</comment>
<evidence type="ECO:0000313" key="2">
    <source>
        <dbReference type="EMBL" id="GBP64613.1"/>
    </source>
</evidence>
<dbReference type="EMBL" id="BGZK01000903">
    <property type="protein sequence ID" value="GBP64613.1"/>
    <property type="molecule type" value="Genomic_DNA"/>
</dbReference>
<sequence length="102" mass="10805">MKCPTTRAFFGCTARFACGGKSSSVRSRFEGAGARALFPEFRRHVAPRASGSMSAGGSNGRAKSRRRGQEGATGLEFRGGRRQQRACQVQAVRPGEAPQASA</sequence>
<keyword evidence="3" id="KW-1185">Reference proteome</keyword>
<organism evidence="2 3">
    <name type="scientific">Eumeta variegata</name>
    <name type="common">Bagworm moth</name>
    <name type="synonym">Eumeta japonica</name>
    <dbReference type="NCBI Taxonomy" id="151549"/>
    <lineage>
        <taxon>Eukaryota</taxon>
        <taxon>Metazoa</taxon>
        <taxon>Ecdysozoa</taxon>
        <taxon>Arthropoda</taxon>
        <taxon>Hexapoda</taxon>
        <taxon>Insecta</taxon>
        <taxon>Pterygota</taxon>
        <taxon>Neoptera</taxon>
        <taxon>Endopterygota</taxon>
        <taxon>Lepidoptera</taxon>
        <taxon>Glossata</taxon>
        <taxon>Ditrysia</taxon>
        <taxon>Tineoidea</taxon>
        <taxon>Psychidae</taxon>
        <taxon>Oiketicinae</taxon>
        <taxon>Eumeta</taxon>
    </lineage>
</organism>
<proteinExistence type="predicted"/>
<dbReference type="AlphaFoldDB" id="A0A4C1XNI3"/>
<accession>A0A4C1XNI3</accession>
<evidence type="ECO:0000256" key="1">
    <source>
        <dbReference type="SAM" id="MobiDB-lite"/>
    </source>
</evidence>
<protein>
    <submittedName>
        <fullName evidence="2">Uncharacterized protein</fullName>
    </submittedName>
</protein>